<evidence type="ECO:0000313" key="2">
    <source>
        <dbReference type="EMBL" id="MBR8671580.1"/>
    </source>
</evidence>
<evidence type="ECO:0000256" key="1">
    <source>
        <dbReference type="ARBA" id="ARBA00023136"/>
    </source>
</evidence>
<protein>
    <submittedName>
        <fullName evidence="2">Spore germination protein</fullName>
    </submittedName>
</protein>
<name>A0A941JKA1_NIACI</name>
<reference evidence="2" key="1">
    <citation type="submission" date="2021-04" db="EMBL/GenBank/DDBJ databases">
        <title>Genomic analysis of electroactive and textile dye degrading Bacillus circulans strain: DC10 isolated from constructed wetland-microbial fuel cells treating textile dye wastewaters.</title>
        <authorList>
            <person name="Patel D.U."/>
            <person name="Desai C.R."/>
        </authorList>
    </citation>
    <scope>NUCLEOTIDE SEQUENCE</scope>
    <source>
        <strain evidence="2">DC10</strain>
    </source>
</reference>
<sequence length="55" mass="6342">MISATIQIIYMVSIKSLGVPYLSPLIPFRIQELKDTIYRGDLQTLINSKHTYKDD</sequence>
<accession>A0A941JKA1</accession>
<organism evidence="2">
    <name type="scientific">Niallia circulans</name>
    <name type="common">Bacillus circulans</name>
    <dbReference type="NCBI Taxonomy" id="1397"/>
    <lineage>
        <taxon>Bacteria</taxon>
        <taxon>Bacillati</taxon>
        <taxon>Bacillota</taxon>
        <taxon>Bacilli</taxon>
        <taxon>Bacillales</taxon>
        <taxon>Bacillaceae</taxon>
        <taxon>Niallia</taxon>
    </lineage>
</organism>
<keyword evidence="1" id="KW-0472">Membrane</keyword>
<dbReference type="EMBL" id="JAGTPX010000023">
    <property type="protein sequence ID" value="MBR8671580.1"/>
    <property type="molecule type" value="Genomic_DNA"/>
</dbReference>
<dbReference type="GO" id="GO:0009847">
    <property type="term" value="P:spore germination"/>
    <property type="evidence" value="ECO:0007669"/>
    <property type="project" value="InterPro"/>
</dbReference>
<gene>
    <name evidence="2" type="ORF">KD144_18760</name>
</gene>
<proteinExistence type="predicted"/>
<dbReference type="InterPro" id="IPR004995">
    <property type="entry name" value="Spore_Ger"/>
</dbReference>
<comment type="caution">
    <text evidence="2">The sequence shown here is derived from an EMBL/GenBank/DDBJ whole genome shotgun (WGS) entry which is preliminary data.</text>
</comment>
<dbReference type="Pfam" id="PF03323">
    <property type="entry name" value="GerA"/>
    <property type="match status" value="1"/>
</dbReference>
<dbReference type="AlphaFoldDB" id="A0A941JKA1"/>
<dbReference type="GO" id="GO:0016020">
    <property type="term" value="C:membrane"/>
    <property type="evidence" value="ECO:0007669"/>
    <property type="project" value="InterPro"/>
</dbReference>